<dbReference type="Proteomes" id="UP000193986">
    <property type="component" value="Unassembled WGS sequence"/>
</dbReference>
<evidence type="ECO:0000313" key="5">
    <source>
        <dbReference type="Proteomes" id="UP000193986"/>
    </source>
</evidence>
<sequence>MSAGTSKKATIYVGNLSPEVHEQQLLDAFVTFGDILEVIIPTEPHEPSKHRGFAFVTFASPADAQDAIDNYDLNELPGTRGSGRFLKCSIAQPNKFGNEAAGEQRFDRPVWESEEWLQKYSKPDEPNGEQNGEPAVAAGQETSGQAEEEE</sequence>
<dbReference type="InterPro" id="IPR000504">
    <property type="entry name" value="RRM_dom"/>
</dbReference>
<feature type="compositionally biased region" description="Polar residues" evidence="2">
    <location>
        <begin position="140"/>
        <end position="150"/>
    </location>
</feature>
<dbReference type="GO" id="GO:0003723">
    <property type="term" value="F:RNA binding"/>
    <property type="evidence" value="ECO:0007669"/>
    <property type="project" value="UniProtKB-UniRule"/>
</dbReference>
<dbReference type="SMART" id="SM00360">
    <property type="entry name" value="RRM"/>
    <property type="match status" value="1"/>
</dbReference>
<proteinExistence type="predicted"/>
<feature type="region of interest" description="Disordered" evidence="2">
    <location>
        <begin position="114"/>
        <end position="150"/>
    </location>
</feature>
<organism evidence="4 5">
    <name type="scientific">Naematelia encephala</name>
    <dbReference type="NCBI Taxonomy" id="71784"/>
    <lineage>
        <taxon>Eukaryota</taxon>
        <taxon>Fungi</taxon>
        <taxon>Dikarya</taxon>
        <taxon>Basidiomycota</taxon>
        <taxon>Agaricomycotina</taxon>
        <taxon>Tremellomycetes</taxon>
        <taxon>Tremellales</taxon>
        <taxon>Naemateliaceae</taxon>
        <taxon>Naematelia</taxon>
    </lineage>
</organism>
<dbReference type="InterPro" id="IPR012677">
    <property type="entry name" value="Nucleotide-bd_a/b_plait_sf"/>
</dbReference>
<dbReference type="PANTHER" id="PTHR48037">
    <property type="entry name" value="ATPASE E1"/>
    <property type="match status" value="1"/>
</dbReference>
<feature type="domain" description="RRM" evidence="3">
    <location>
        <begin position="9"/>
        <end position="93"/>
    </location>
</feature>
<protein>
    <recommendedName>
        <fullName evidence="3">RRM domain-containing protein</fullName>
    </recommendedName>
</protein>
<keyword evidence="1" id="KW-0694">RNA-binding</keyword>
<dbReference type="EMBL" id="MCFC01000009">
    <property type="protein sequence ID" value="ORY32546.1"/>
    <property type="molecule type" value="Genomic_DNA"/>
</dbReference>
<accession>A0A1Y2BCV9</accession>
<reference evidence="4 5" key="1">
    <citation type="submission" date="2016-07" db="EMBL/GenBank/DDBJ databases">
        <title>Pervasive Adenine N6-methylation of Active Genes in Fungi.</title>
        <authorList>
            <consortium name="DOE Joint Genome Institute"/>
            <person name="Mondo S.J."/>
            <person name="Dannebaum R.O."/>
            <person name="Kuo R.C."/>
            <person name="Labutti K."/>
            <person name="Haridas S."/>
            <person name="Kuo A."/>
            <person name="Salamov A."/>
            <person name="Ahrendt S.R."/>
            <person name="Lipzen A."/>
            <person name="Sullivan W."/>
            <person name="Andreopoulos W.B."/>
            <person name="Clum A."/>
            <person name="Lindquist E."/>
            <person name="Daum C."/>
            <person name="Ramamoorthy G.K."/>
            <person name="Gryganskyi A."/>
            <person name="Culley D."/>
            <person name="Magnuson J.K."/>
            <person name="James T.Y."/>
            <person name="O'Malley M.A."/>
            <person name="Stajich J.E."/>
            <person name="Spatafora J.W."/>
            <person name="Visel A."/>
            <person name="Grigoriev I.V."/>
        </authorList>
    </citation>
    <scope>NUCLEOTIDE SEQUENCE [LARGE SCALE GENOMIC DNA]</scope>
    <source>
        <strain evidence="4 5">68-887.2</strain>
    </source>
</reference>
<dbReference type="AlphaFoldDB" id="A0A1Y2BCV9"/>
<evidence type="ECO:0000313" key="4">
    <source>
        <dbReference type="EMBL" id="ORY32546.1"/>
    </source>
</evidence>
<evidence type="ECO:0000256" key="1">
    <source>
        <dbReference type="PROSITE-ProRule" id="PRU00176"/>
    </source>
</evidence>
<dbReference type="Pfam" id="PF00076">
    <property type="entry name" value="RRM_1"/>
    <property type="match status" value="1"/>
</dbReference>
<gene>
    <name evidence="4" type="ORF">BCR39DRAFT_522777</name>
</gene>
<dbReference type="Gene3D" id="3.30.70.330">
    <property type="match status" value="1"/>
</dbReference>
<dbReference type="PROSITE" id="PS50102">
    <property type="entry name" value="RRM"/>
    <property type="match status" value="1"/>
</dbReference>
<evidence type="ECO:0000256" key="2">
    <source>
        <dbReference type="SAM" id="MobiDB-lite"/>
    </source>
</evidence>
<dbReference type="SUPFAM" id="SSF54928">
    <property type="entry name" value="RNA-binding domain, RBD"/>
    <property type="match status" value="1"/>
</dbReference>
<dbReference type="OrthoDB" id="407442at2759"/>
<dbReference type="InterPro" id="IPR035979">
    <property type="entry name" value="RBD_domain_sf"/>
</dbReference>
<dbReference type="PANTHER" id="PTHR48037:SF1">
    <property type="entry name" value="RRM DOMAIN-CONTAINING PROTEIN"/>
    <property type="match status" value="1"/>
</dbReference>
<name>A0A1Y2BCV9_9TREE</name>
<dbReference type="InParanoid" id="A0A1Y2BCV9"/>
<dbReference type="STRING" id="71784.A0A1Y2BCV9"/>
<evidence type="ECO:0000259" key="3">
    <source>
        <dbReference type="PROSITE" id="PS50102"/>
    </source>
</evidence>
<comment type="caution">
    <text evidence="4">The sequence shown here is derived from an EMBL/GenBank/DDBJ whole genome shotgun (WGS) entry which is preliminary data.</text>
</comment>
<keyword evidence="5" id="KW-1185">Reference proteome</keyword>